<reference evidence="1" key="1">
    <citation type="submission" date="2023-03" db="EMBL/GenBank/DDBJ databases">
        <title>Massive genome expansion in bonnet fungi (Mycena s.s.) driven by repeated elements and novel gene families across ecological guilds.</title>
        <authorList>
            <consortium name="Lawrence Berkeley National Laboratory"/>
            <person name="Harder C.B."/>
            <person name="Miyauchi S."/>
            <person name="Viragh M."/>
            <person name="Kuo A."/>
            <person name="Thoen E."/>
            <person name="Andreopoulos B."/>
            <person name="Lu D."/>
            <person name="Skrede I."/>
            <person name="Drula E."/>
            <person name="Henrissat B."/>
            <person name="Morin E."/>
            <person name="Kohler A."/>
            <person name="Barry K."/>
            <person name="LaButti K."/>
            <person name="Morin E."/>
            <person name="Salamov A."/>
            <person name="Lipzen A."/>
            <person name="Mereny Z."/>
            <person name="Hegedus B."/>
            <person name="Baldrian P."/>
            <person name="Stursova M."/>
            <person name="Weitz H."/>
            <person name="Taylor A."/>
            <person name="Grigoriev I.V."/>
            <person name="Nagy L.G."/>
            <person name="Martin F."/>
            <person name="Kauserud H."/>
        </authorList>
    </citation>
    <scope>NUCLEOTIDE SEQUENCE</scope>
    <source>
        <strain evidence="1">CBHHK188m</strain>
    </source>
</reference>
<evidence type="ECO:0000313" key="1">
    <source>
        <dbReference type="EMBL" id="KAJ7785057.1"/>
    </source>
</evidence>
<name>A0AAD7P2K3_9AGAR</name>
<sequence length="105" mass="11960">MRLGKLGKVGEDGTFADNFWTWWIALQPPERVVFEGRLSRTSEADWGKMLELCRKSRVLQVMAALLWWGEALDLLNDPIGCMDWDSAVDDVRWACLQMGKAELTG</sequence>
<dbReference type="Proteomes" id="UP001215280">
    <property type="component" value="Unassembled WGS sequence"/>
</dbReference>
<protein>
    <submittedName>
        <fullName evidence="1">Uncharacterized protein</fullName>
    </submittedName>
</protein>
<evidence type="ECO:0000313" key="2">
    <source>
        <dbReference type="Proteomes" id="UP001215280"/>
    </source>
</evidence>
<comment type="caution">
    <text evidence="1">The sequence shown here is derived from an EMBL/GenBank/DDBJ whole genome shotgun (WGS) entry which is preliminary data.</text>
</comment>
<gene>
    <name evidence="1" type="ORF">DFH07DRAFT_726480</name>
</gene>
<dbReference type="AlphaFoldDB" id="A0AAD7P2K3"/>
<organism evidence="1 2">
    <name type="scientific">Mycena maculata</name>
    <dbReference type="NCBI Taxonomy" id="230809"/>
    <lineage>
        <taxon>Eukaryota</taxon>
        <taxon>Fungi</taxon>
        <taxon>Dikarya</taxon>
        <taxon>Basidiomycota</taxon>
        <taxon>Agaricomycotina</taxon>
        <taxon>Agaricomycetes</taxon>
        <taxon>Agaricomycetidae</taxon>
        <taxon>Agaricales</taxon>
        <taxon>Marasmiineae</taxon>
        <taxon>Mycenaceae</taxon>
        <taxon>Mycena</taxon>
    </lineage>
</organism>
<keyword evidence="2" id="KW-1185">Reference proteome</keyword>
<dbReference type="EMBL" id="JARJLG010000001">
    <property type="protein sequence ID" value="KAJ7785057.1"/>
    <property type="molecule type" value="Genomic_DNA"/>
</dbReference>
<accession>A0AAD7P2K3</accession>
<proteinExistence type="predicted"/>